<dbReference type="InterPro" id="IPR034353">
    <property type="entry name" value="ABT1/ESF2_RRM"/>
</dbReference>
<protein>
    <recommendedName>
        <fullName evidence="7">RRM domain-containing protein</fullName>
    </recommendedName>
</protein>
<comment type="similarity">
    <text evidence="2">Belongs to the ESF2/ABP1 family.</text>
</comment>
<dbReference type="PANTHER" id="PTHR12311">
    <property type="entry name" value="ACTIVATOR OF BASAL TRANSCRIPTION 1"/>
    <property type="match status" value="1"/>
</dbReference>
<dbReference type="CDD" id="cd12263">
    <property type="entry name" value="RRM_ABT1_like"/>
    <property type="match status" value="1"/>
</dbReference>
<feature type="region of interest" description="Disordered" evidence="6">
    <location>
        <begin position="1"/>
        <end position="97"/>
    </location>
</feature>
<dbReference type="SUPFAM" id="SSF54928">
    <property type="entry name" value="RNA-binding domain, RBD"/>
    <property type="match status" value="1"/>
</dbReference>
<dbReference type="GO" id="GO:0000472">
    <property type="term" value="P:endonucleolytic cleavage to generate mature 5'-end of SSU-rRNA from (SSU-rRNA, 5.8S rRNA, LSU-rRNA)"/>
    <property type="evidence" value="ECO:0007669"/>
    <property type="project" value="TreeGrafter"/>
</dbReference>
<gene>
    <name evidence="8" type="ORF">BQ4739_LOCUS8759</name>
</gene>
<keyword evidence="3 5" id="KW-0694">RNA-binding</keyword>
<sequence length="341" mass="36583">MVHITPAAAAAGTPKKHKQKQKQQPPADEVEAVEVPQQPAAAAAAAAAAPASSDGPLQQQQEKVQQLEEPQEQQQQQPKQRKKKQNKLLTEEKLRRLKEQHDRRGIVYLSRLPPHMKPAKLRQLLGQYGELGRIYCTPEHKGAQQQRKKKGGNSGKNFTEGWVEFEDKAVAKHVAASLNGQQIGGRRRSAYHYDLWTLKYLPKFKWDHLTEEINYEKAIREQRMAQELAAAKRERDFYLSRVDRSKAMAAMEARRAGKGGAAAAAAAAAAAGGGAAVGGDAAAGAAGGGDAAAAAGGGGGLKRVYGQRQVKLDPAAPGAAQIGSDVLGLLVGPKVKKQRAQ</sequence>
<evidence type="ECO:0000313" key="8">
    <source>
        <dbReference type="EMBL" id="SZX68406.1"/>
    </source>
</evidence>
<feature type="domain" description="RRM" evidence="7">
    <location>
        <begin position="105"/>
        <end position="187"/>
    </location>
</feature>
<accession>A0A383VVG1</accession>
<dbReference type="AlphaFoldDB" id="A0A383VVG1"/>
<evidence type="ECO:0000256" key="3">
    <source>
        <dbReference type="ARBA" id="ARBA00022884"/>
    </source>
</evidence>
<reference evidence="8 9" key="1">
    <citation type="submission" date="2016-10" db="EMBL/GenBank/DDBJ databases">
        <authorList>
            <person name="Cai Z."/>
        </authorList>
    </citation>
    <scope>NUCLEOTIDE SEQUENCE [LARGE SCALE GENOMIC DNA]</scope>
</reference>
<evidence type="ECO:0000256" key="2">
    <source>
        <dbReference type="ARBA" id="ARBA00005819"/>
    </source>
</evidence>
<name>A0A383VVG1_TETOB</name>
<dbReference type="PANTHER" id="PTHR12311:SF7">
    <property type="entry name" value="ACTIVATOR OF BASAL TRANSCRIPTION 1"/>
    <property type="match status" value="1"/>
</dbReference>
<dbReference type="GO" id="GO:0003723">
    <property type="term" value="F:RNA binding"/>
    <property type="evidence" value="ECO:0007669"/>
    <property type="project" value="UniProtKB-UniRule"/>
</dbReference>
<dbReference type="Pfam" id="PF00076">
    <property type="entry name" value="RRM_1"/>
    <property type="match status" value="1"/>
</dbReference>
<dbReference type="InterPro" id="IPR000504">
    <property type="entry name" value="RRM_dom"/>
</dbReference>
<dbReference type="InterPro" id="IPR035979">
    <property type="entry name" value="RBD_domain_sf"/>
</dbReference>
<keyword evidence="9" id="KW-1185">Reference proteome</keyword>
<dbReference type="GO" id="GO:0034462">
    <property type="term" value="P:small-subunit processome assembly"/>
    <property type="evidence" value="ECO:0007669"/>
    <property type="project" value="TreeGrafter"/>
</dbReference>
<evidence type="ECO:0000256" key="5">
    <source>
        <dbReference type="PROSITE-ProRule" id="PRU00176"/>
    </source>
</evidence>
<comment type="subcellular location">
    <subcellularLocation>
        <location evidence="1">Nucleus</location>
        <location evidence="1">Nucleolus</location>
    </subcellularLocation>
</comment>
<keyword evidence="4" id="KW-0539">Nucleus</keyword>
<dbReference type="SMART" id="SM00360">
    <property type="entry name" value="RRM"/>
    <property type="match status" value="1"/>
</dbReference>
<evidence type="ECO:0000256" key="1">
    <source>
        <dbReference type="ARBA" id="ARBA00004604"/>
    </source>
</evidence>
<dbReference type="InterPro" id="IPR039119">
    <property type="entry name" value="ABT1/Esf2"/>
</dbReference>
<feature type="compositionally biased region" description="Low complexity" evidence="6">
    <location>
        <begin position="22"/>
        <end position="78"/>
    </location>
</feature>
<evidence type="ECO:0000313" key="9">
    <source>
        <dbReference type="Proteomes" id="UP000256970"/>
    </source>
</evidence>
<organism evidence="8 9">
    <name type="scientific">Tetradesmus obliquus</name>
    <name type="common">Green alga</name>
    <name type="synonym">Acutodesmus obliquus</name>
    <dbReference type="NCBI Taxonomy" id="3088"/>
    <lineage>
        <taxon>Eukaryota</taxon>
        <taxon>Viridiplantae</taxon>
        <taxon>Chlorophyta</taxon>
        <taxon>core chlorophytes</taxon>
        <taxon>Chlorophyceae</taxon>
        <taxon>CS clade</taxon>
        <taxon>Sphaeropleales</taxon>
        <taxon>Scenedesmaceae</taxon>
        <taxon>Tetradesmus</taxon>
    </lineage>
</organism>
<dbReference type="Proteomes" id="UP000256970">
    <property type="component" value="Unassembled WGS sequence"/>
</dbReference>
<dbReference type="EMBL" id="FNXT01000857">
    <property type="protein sequence ID" value="SZX68406.1"/>
    <property type="molecule type" value="Genomic_DNA"/>
</dbReference>
<dbReference type="STRING" id="3088.A0A383VVG1"/>
<dbReference type="GO" id="GO:0000480">
    <property type="term" value="P:endonucleolytic cleavage in 5'-ETS of tricistronic rRNA transcript (SSU-rRNA, 5.8S rRNA, LSU-rRNA)"/>
    <property type="evidence" value="ECO:0007669"/>
    <property type="project" value="TreeGrafter"/>
</dbReference>
<dbReference type="GO" id="GO:0005730">
    <property type="term" value="C:nucleolus"/>
    <property type="evidence" value="ECO:0007669"/>
    <property type="project" value="UniProtKB-SubCell"/>
</dbReference>
<proteinExistence type="inferred from homology"/>
<dbReference type="GO" id="GO:0000447">
    <property type="term" value="P:endonucleolytic cleavage in ITS1 to separate SSU-rRNA from 5.8S rRNA and LSU-rRNA from tricistronic rRNA transcript (SSU-rRNA, 5.8S rRNA, LSU-rRNA)"/>
    <property type="evidence" value="ECO:0007669"/>
    <property type="project" value="TreeGrafter"/>
</dbReference>
<evidence type="ECO:0000256" key="6">
    <source>
        <dbReference type="SAM" id="MobiDB-lite"/>
    </source>
</evidence>
<dbReference type="Gene3D" id="3.30.70.330">
    <property type="match status" value="1"/>
</dbReference>
<evidence type="ECO:0000259" key="7">
    <source>
        <dbReference type="PROSITE" id="PS50102"/>
    </source>
</evidence>
<dbReference type="InterPro" id="IPR012677">
    <property type="entry name" value="Nucleotide-bd_a/b_plait_sf"/>
</dbReference>
<evidence type="ECO:0000256" key="4">
    <source>
        <dbReference type="ARBA" id="ARBA00023242"/>
    </source>
</evidence>
<dbReference type="PROSITE" id="PS50102">
    <property type="entry name" value="RRM"/>
    <property type="match status" value="1"/>
</dbReference>